<organism evidence="3 4">
    <name type="scientific">Halioglobus maricola</name>
    <dbReference type="NCBI Taxonomy" id="2601894"/>
    <lineage>
        <taxon>Bacteria</taxon>
        <taxon>Pseudomonadati</taxon>
        <taxon>Pseudomonadota</taxon>
        <taxon>Gammaproteobacteria</taxon>
        <taxon>Cellvibrionales</taxon>
        <taxon>Halieaceae</taxon>
        <taxon>Halioglobus</taxon>
    </lineage>
</organism>
<gene>
    <name evidence="3" type="ORF">EY643_17695</name>
</gene>
<dbReference type="GO" id="GO:0030246">
    <property type="term" value="F:carbohydrate binding"/>
    <property type="evidence" value="ECO:0007669"/>
    <property type="project" value="InterPro"/>
</dbReference>
<dbReference type="EMBL" id="CP036422">
    <property type="protein sequence ID" value="QFU77347.1"/>
    <property type="molecule type" value="Genomic_DNA"/>
</dbReference>
<dbReference type="KEGG" id="halc:EY643_17695"/>
<dbReference type="GO" id="GO:0016052">
    <property type="term" value="P:carbohydrate catabolic process"/>
    <property type="evidence" value="ECO:0007669"/>
    <property type="project" value="InterPro"/>
</dbReference>
<dbReference type="GO" id="GO:0004553">
    <property type="term" value="F:hydrolase activity, hydrolyzing O-glycosyl compounds"/>
    <property type="evidence" value="ECO:0007669"/>
    <property type="project" value="InterPro"/>
</dbReference>
<keyword evidence="1" id="KW-0732">Signal</keyword>
<evidence type="ECO:0000313" key="3">
    <source>
        <dbReference type="EMBL" id="QFU77347.1"/>
    </source>
</evidence>
<feature type="signal peptide" evidence="1">
    <location>
        <begin position="1"/>
        <end position="18"/>
    </location>
</feature>
<dbReference type="Gene3D" id="2.60.40.1190">
    <property type="match status" value="1"/>
</dbReference>
<proteinExistence type="predicted"/>
<evidence type="ECO:0000259" key="2">
    <source>
        <dbReference type="Pfam" id="PF06452"/>
    </source>
</evidence>
<dbReference type="AlphaFoldDB" id="A0A5P9NNH5"/>
<feature type="domain" description="Carbohydrate-binding" evidence="2">
    <location>
        <begin position="30"/>
        <end position="244"/>
    </location>
</feature>
<dbReference type="InterPro" id="IPR010502">
    <property type="entry name" value="Carb-bd_dom_fam9"/>
</dbReference>
<name>A0A5P9NNH5_9GAMM</name>
<keyword evidence="4" id="KW-1185">Reference proteome</keyword>
<accession>A0A5P9NNH5</accession>
<evidence type="ECO:0000313" key="4">
    <source>
        <dbReference type="Proteomes" id="UP000326287"/>
    </source>
</evidence>
<dbReference type="OrthoDB" id="9786766at2"/>
<protein>
    <submittedName>
        <fullName evidence="3">Sugar-binding protein</fullName>
    </submittedName>
</protein>
<evidence type="ECO:0000256" key="1">
    <source>
        <dbReference type="SAM" id="SignalP"/>
    </source>
</evidence>
<dbReference type="SUPFAM" id="SSF49344">
    <property type="entry name" value="CBD9-like"/>
    <property type="match status" value="1"/>
</dbReference>
<feature type="chain" id="PRO_5025008884" evidence="1">
    <location>
        <begin position="19"/>
        <end position="245"/>
    </location>
</feature>
<reference evidence="3 4" key="1">
    <citation type="submission" date="2019-02" db="EMBL/GenBank/DDBJ databases">
        <authorList>
            <person name="Li S.-H."/>
        </authorList>
    </citation>
    <scope>NUCLEOTIDE SEQUENCE [LARGE SCALE GENOMIC DNA]</scope>
    <source>
        <strain evidence="3 4">IMCC14385</strain>
    </source>
</reference>
<dbReference type="Pfam" id="PF06452">
    <property type="entry name" value="CBM9_1"/>
    <property type="match status" value="1"/>
</dbReference>
<dbReference type="RefSeq" id="WP_153240492.1">
    <property type="nucleotide sequence ID" value="NZ_CP036422.1"/>
</dbReference>
<sequence>MNHYIALTLIAAATPVLAWQAPHTDSPPLIDGIDSDSVWQAGEWRPIDKPMVGTLPAADDFSARYKLRWDERNLYLLVEITDDVLIDSTPNPLERYWEDDTLEVFVDADASGGDHLENHNALAYHIALDGNVVDIAPPGRADAKAAPALFNEHLDSAWSRSASAPFKLIWELRVSIYTPGSGDANLQRLSLSPGHQLGFMVGYCDSDSSDGRENLYTDVEIAPINGDRNRGYIDADTFATLTLIK</sequence>
<dbReference type="Proteomes" id="UP000326287">
    <property type="component" value="Chromosome"/>
</dbReference>